<protein>
    <recommendedName>
        <fullName evidence="7">UPF0056 membrane protein</fullName>
    </recommendedName>
</protein>
<organism evidence="8 9">
    <name type="scientific">Fimbriiglobus ruber</name>
    <dbReference type="NCBI Taxonomy" id="1908690"/>
    <lineage>
        <taxon>Bacteria</taxon>
        <taxon>Pseudomonadati</taxon>
        <taxon>Planctomycetota</taxon>
        <taxon>Planctomycetia</taxon>
        <taxon>Gemmatales</taxon>
        <taxon>Gemmataceae</taxon>
        <taxon>Fimbriiglobus</taxon>
    </lineage>
</organism>
<feature type="transmembrane region" description="Helical" evidence="7">
    <location>
        <begin position="107"/>
        <end position="134"/>
    </location>
</feature>
<dbReference type="OrthoDB" id="21094at2"/>
<comment type="caution">
    <text evidence="8">The sequence shown here is derived from an EMBL/GenBank/DDBJ whole genome shotgun (WGS) entry which is preliminary data.</text>
</comment>
<dbReference type="Pfam" id="PF01914">
    <property type="entry name" value="MarC"/>
    <property type="match status" value="1"/>
</dbReference>
<dbReference type="GO" id="GO:0005886">
    <property type="term" value="C:plasma membrane"/>
    <property type="evidence" value="ECO:0007669"/>
    <property type="project" value="UniProtKB-SubCell"/>
</dbReference>
<gene>
    <name evidence="8" type="ORF">FRUB_03706</name>
</gene>
<keyword evidence="3" id="KW-1003">Cell membrane</keyword>
<evidence type="ECO:0000256" key="3">
    <source>
        <dbReference type="ARBA" id="ARBA00022475"/>
    </source>
</evidence>
<name>A0A225DSW0_9BACT</name>
<dbReference type="PANTHER" id="PTHR33508">
    <property type="entry name" value="UPF0056 MEMBRANE PROTEIN YHCE"/>
    <property type="match status" value="1"/>
</dbReference>
<dbReference type="InterPro" id="IPR002771">
    <property type="entry name" value="Multi_antbiot-R_MarC"/>
</dbReference>
<keyword evidence="6 7" id="KW-0472">Membrane</keyword>
<comment type="subcellular location">
    <subcellularLocation>
        <location evidence="1 7">Cell membrane</location>
        <topology evidence="1 7">Multi-pass membrane protein</topology>
    </subcellularLocation>
</comment>
<accession>A0A225DSW0</accession>
<comment type="similarity">
    <text evidence="2 7">Belongs to the UPF0056 (MarC) family.</text>
</comment>
<evidence type="ECO:0000256" key="4">
    <source>
        <dbReference type="ARBA" id="ARBA00022692"/>
    </source>
</evidence>
<feature type="transmembrane region" description="Helical" evidence="7">
    <location>
        <begin position="6"/>
        <end position="28"/>
    </location>
</feature>
<reference evidence="9" key="1">
    <citation type="submission" date="2017-06" db="EMBL/GenBank/DDBJ databases">
        <title>Genome analysis of Fimbriiglobus ruber SP5, the first member of the order Planctomycetales with confirmed chitinolytic capability.</title>
        <authorList>
            <person name="Ravin N.V."/>
            <person name="Rakitin A.L."/>
            <person name="Ivanova A.A."/>
            <person name="Beletsky A.V."/>
            <person name="Kulichevskaya I.S."/>
            <person name="Mardanov A.V."/>
            <person name="Dedysh S.N."/>
        </authorList>
    </citation>
    <scope>NUCLEOTIDE SEQUENCE [LARGE SCALE GENOMIC DNA]</scope>
    <source>
        <strain evidence="9">SP5</strain>
    </source>
</reference>
<keyword evidence="4 7" id="KW-0812">Transmembrane</keyword>
<proteinExistence type="inferred from homology"/>
<evidence type="ECO:0000256" key="1">
    <source>
        <dbReference type="ARBA" id="ARBA00004651"/>
    </source>
</evidence>
<dbReference type="NCBIfam" id="TIGR00427">
    <property type="entry name" value="NAAT family transporter"/>
    <property type="match status" value="1"/>
</dbReference>
<evidence type="ECO:0000256" key="5">
    <source>
        <dbReference type="ARBA" id="ARBA00022989"/>
    </source>
</evidence>
<dbReference type="PANTHER" id="PTHR33508:SF1">
    <property type="entry name" value="UPF0056 MEMBRANE PROTEIN YHCE"/>
    <property type="match status" value="1"/>
</dbReference>
<feature type="transmembrane region" description="Helical" evidence="7">
    <location>
        <begin position="182"/>
        <end position="206"/>
    </location>
</feature>
<dbReference type="AlphaFoldDB" id="A0A225DSW0"/>
<feature type="transmembrane region" description="Helical" evidence="7">
    <location>
        <begin position="65"/>
        <end position="86"/>
    </location>
</feature>
<keyword evidence="5 7" id="KW-1133">Transmembrane helix</keyword>
<evidence type="ECO:0000256" key="2">
    <source>
        <dbReference type="ARBA" id="ARBA00009784"/>
    </source>
</evidence>
<keyword evidence="9" id="KW-1185">Reference proteome</keyword>
<evidence type="ECO:0000313" key="9">
    <source>
        <dbReference type="Proteomes" id="UP000214646"/>
    </source>
</evidence>
<evidence type="ECO:0000256" key="7">
    <source>
        <dbReference type="RuleBase" id="RU362048"/>
    </source>
</evidence>
<feature type="transmembrane region" description="Helical" evidence="7">
    <location>
        <begin position="140"/>
        <end position="161"/>
    </location>
</feature>
<evidence type="ECO:0000256" key="6">
    <source>
        <dbReference type="ARBA" id="ARBA00023136"/>
    </source>
</evidence>
<dbReference type="Proteomes" id="UP000214646">
    <property type="component" value="Unassembled WGS sequence"/>
</dbReference>
<evidence type="ECO:0000313" key="8">
    <source>
        <dbReference type="EMBL" id="OWK41628.1"/>
    </source>
</evidence>
<dbReference type="EMBL" id="NIDE01000005">
    <property type="protein sequence ID" value="OWK41628.1"/>
    <property type="molecule type" value="Genomic_DNA"/>
</dbReference>
<feature type="transmembrane region" description="Helical" evidence="7">
    <location>
        <begin position="40"/>
        <end position="59"/>
    </location>
</feature>
<dbReference type="RefSeq" id="WP_088254910.1">
    <property type="nucleotide sequence ID" value="NZ_NIDE01000005.1"/>
</dbReference>
<sequence length="211" mass="22039">MLDFPLTAFLSILFLVDPPGTIPAFIVLTAKYDPARRRRTALVACTVATLTLAAFAAIGEYLFHYLGLTLPAFQIAGGLILFLVALDMIRAQRSTQEDPEEMKEGAGAADVAVAPLAIPLLAGPAALSTVTVLMSQARDTFQAATVYAAIGLTGVVCYFTLRLAAPIQRRLGTTGIHVFGRVLGLVLAGIAVQFVLDGLAAAGLIAKVGAK</sequence>